<sequence>MDLKLFLLSFLVSQSMCIRELPKSQTWGPIKILPKYTPNSRQCFCYSQKSSGTPVLEKLTNNGENMKRLVVYLYENPISNEIELYVPNKEKQQAIPDLSFDEGDQLEGPDNLLTIFTKYPDLVSERSHMRPNKPMIERKNKGKNLPSKQNVIKLYDENIFFDNQKPPRPKNIRNHQNLNIDLNPEMQPYFDFEGNGPGAPINVISVNINRKKSDPNTISPYGGNTIKITKSNSDEFNTNLDSDNNLDDVIVDYPENSVIEETSISTDALETDADDGDGDNIDAPDPEEIIAENDFKDMPPELTDEITDFDEPTSNEKISQTPKPSQTSQNPIIETHTVPTELSNIDTFITDTSDDISTIENVIKPIENEIQEEDSFNIVTDIREEIVPLLENDSTSQSNQDRPEIDDISSDDLINYDIQPPHLIIGHNKKLIDTEKITPISINVQKKLIDTLLPDNRIPIDYIKNEMFHNRPLSPGDLSFLKKTLIKKIQGVNGVNIQDTFDNWFDQQMKRVRFVNSRASNSIDIYTLKYLIEKTLHEKGMFVTEKGYIIDSDGHILNTANLGLRPILIGNSVEYKNLLQGKFTTYKLPMDMPYLEAVLITSIDPPKILGIIPLGKTYLPNTVQKPFPYYVDNGIVRNSCGGICNMRDMLIPSLNSRRYIGRGPTYVGSRPLRTRVTQKHQGKPLLGRRPFTRRIFPFDEVNNFIDKIYRLPLRESQVVQKPTTYVVNYETGPLMTKEQVINYPIPIAVSEVTPGFRIIGGNPATSSGTPVSSRGRSGYLENASSPTDDEN</sequence>
<feature type="compositionally biased region" description="Polar residues" evidence="1">
    <location>
        <begin position="315"/>
        <end position="331"/>
    </location>
</feature>
<proteinExistence type="predicted"/>
<organism evidence="3">
    <name type="scientific">Papilio xuthus</name>
    <name type="common">Asian swallowtail butterfly</name>
    <dbReference type="NCBI Taxonomy" id="66420"/>
    <lineage>
        <taxon>Eukaryota</taxon>
        <taxon>Metazoa</taxon>
        <taxon>Ecdysozoa</taxon>
        <taxon>Arthropoda</taxon>
        <taxon>Hexapoda</taxon>
        <taxon>Insecta</taxon>
        <taxon>Pterygota</taxon>
        <taxon>Neoptera</taxon>
        <taxon>Endopterygota</taxon>
        <taxon>Lepidoptera</taxon>
        <taxon>Glossata</taxon>
        <taxon>Ditrysia</taxon>
        <taxon>Papilionoidea</taxon>
        <taxon>Papilionidae</taxon>
        <taxon>Papilioninae</taxon>
        <taxon>Papilio</taxon>
    </lineage>
</organism>
<feature type="compositionally biased region" description="Polar residues" evidence="1">
    <location>
        <begin position="763"/>
        <end position="775"/>
    </location>
</feature>
<evidence type="ECO:0000256" key="2">
    <source>
        <dbReference type="SAM" id="SignalP"/>
    </source>
</evidence>
<reference evidence="3" key="1">
    <citation type="submission" date="2025-08" db="UniProtKB">
        <authorList>
            <consortium name="RefSeq"/>
        </authorList>
    </citation>
    <scope>IDENTIFICATION</scope>
</reference>
<feature type="compositionally biased region" description="Polar residues" evidence="1">
    <location>
        <begin position="782"/>
        <end position="791"/>
    </location>
</feature>
<feature type="region of interest" description="Disordered" evidence="1">
    <location>
        <begin position="260"/>
        <end position="331"/>
    </location>
</feature>
<dbReference type="KEGG" id="pxu:106120584"/>
<dbReference type="AlphaFoldDB" id="A0AAJ7EC34"/>
<feature type="chain" id="PRO_5042557180" evidence="2">
    <location>
        <begin position="18"/>
        <end position="791"/>
    </location>
</feature>
<name>A0AAJ7EC34_PAPXU</name>
<feature type="region of interest" description="Disordered" evidence="1">
    <location>
        <begin position="761"/>
        <end position="791"/>
    </location>
</feature>
<evidence type="ECO:0000256" key="1">
    <source>
        <dbReference type="SAM" id="MobiDB-lite"/>
    </source>
</evidence>
<keyword evidence="2" id="KW-0732">Signal</keyword>
<feature type="compositionally biased region" description="Acidic residues" evidence="1">
    <location>
        <begin position="302"/>
        <end position="313"/>
    </location>
</feature>
<gene>
    <name evidence="3" type="primary">LOC106120584</name>
</gene>
<accession>A0AAJ7EC34</accession>
<protein>
    <submittedName>
        <fullName evidence="3">Uncharacterized protein LOC106120584</fullName>
    </submittedName>
</protein>
<feature type="compositionally biased region" description="Acidic residues" evidence="1">
    <location>
        <begin position="269"/>
        <end position="291"/>
    </location>
</feature>
<dbReference type="RefSeq" id="XP_013171390.1">
    <property type="nucleotide sequence ID" value="XM_013315936.1"/>
</dbReference>
<dbReference type="GeneID" id="106120584"/>
<feature type="signal peptide" evidence="2">
    <location>
        <begin position="1"/>
        <end position="17"/>
    </location>
</feature>
<evidence type="ECO:0000313" key="3">
    <source>
        <dbReference type="RefSeq" id="XP_013171390.1"/>
    </source>
</evidence>
<dbReference type="Proteomes" id="UP000694872">
    <property type="component" value="Unplaced"/>
</dbReference>